<evidence type="ECO:0000256" key="4">
    <source>
        <dbReference type="ARBA" id="ARBA00022618"/>
    </source>
</evidence>
<feature type="region of interest" description="Disordered" evidence="8">
    <location>
        <begin position="587"/>
        <end position="627"/>
    </location>
</feature>
<dbReference type="GO" id="GO:0051301">
    <property type="term" value="P:cell division"/>
    <property type="evidence" value="ECO:0007669"/>
    <property type="project" value="UniProtKB-KW"/>
</dbReference>
<feature type="region of interest" description="Disordered" evidence="8">
    <location>
        <begin position="982"/>
        <end position="1018"/>
    </location>
</feature>
<gene>
    <name evidence="10" type="ORF">HCDG_04653</name>
</gene>
<dbReference type="PANTHER" id="PTHR14418">
    <property type="entry name" value="CONDENSIN COMPLEX SUBUNIT 3-RELATED"/>
    <property type="match status" value="1"/>
</dbReference>
<evidence type="ECO:0000256" key="8">
    <source>
        <dbReference type="SAM" id="MobiDB-lite"/>
    </source>
</evidence>
<evidence type="ECO:0000256" key="5">
    <source>
        <dbReference type="ARBA" id="ARBA00022776"/>
    </source>
</evidence>
<evidence type="ECO:0000256" key="6">
    <source>
        <dbReference type="ARBA" id="ARBA00023067"/>
    </source>
</evidence>
<comment type="similarity">
    <text evidence="2">Belongs to the CND3 (condensin subunit 3) family.</text>
</comment>
<dbReference type="OrthoDB" id="27187at2759"/>
<evidence type="ECO:0000256" key="1">
    <source>
        <dbReference type="ARBA" id="ARBA00004286"/>
    </source>
</evidence>
<dbReference type="Pfam" id="PF12719">
    <property type="entry name" value="Cnd3"/>
    <property type="match status" value="1"/>
</dbReference>
<dbReference type="InterPro" id="IPR016024">
    <property type="entry name" value="ARM-type_fold"/>
</dbReference>
<evidence type="ECO:0000256" key="3">
    <source>
        <dbReference type="ARBA" id="ARBA00022454"/>
    </source>
</evidence>
<dbReference type="eggNOG" id="KOG2025">
    <property type="taxonomic scope" value="Eukaryota"/>
</dbReference>
<comment type="subcellular location">
    <subcellularLocation>
        <location evidence="1">Chromosome</location>
    </subcellularLocation>
</comment>
<dbReference type="EMBL" id="GG692424">
    <property type="protein sequence ID" value="EER41007.1"/>
    <property type="molecule type" value="Genomic_DNA"/>
</dbReference>
<dbReference type="InterPro" id="IPR011989">
    <property type="entry name" value="ARM-like"/>
</dbReference>
<dbReference type="HOGENOM" id="CLU_004446_0_1_1"/>
<dbReference type="Gene3D" id="1.25.10.10">
    <property type="entry name" value="Leucine-rich Repeat Variant"/>
    <property type="match status" value="2"/>
</dbReference>
<dbReference type="SUPFAM" id="SSF48371">
    <property type="entry name" value="ARM repeat"/>
    <property type="match status" value="1"/>
</dbReference>
<keyword evidence="4" id="KW-0132">Cell division</keyword>
<feature type="domain" description="Nuclear condensin complex subunit 3 C-terminal" evidence="9">
    <location>
        <begin position="645"/>
        <end position="984"/>
    </location>
</feature>
<feature type="region of interest" description="Disordered" evidence="8">
    <location>
        <begin position="1080"/>
        <end position="1221"/>
    </location>
</feature>
<dbReference type="Proteomes" id="UP000002624">
    <property type="component" value="Unassembled WGS sequence"/>
</dbReference>
<feature type="compositionally biased region" description="Low complexity" evidence="8">
    <location>
        <begin position="1"/>
        <end position="20"/>
    </location>
</feature>
<feature type="compositionally biased region" description="Low complexity" evidence="8">
    <location>
        <begin position="1120"/>
        <end position="1136"/>
    </location>
</feature>
<keyword evidence="3" id="KW-0158">Chromosome</keyword>
<dbReference type="PANTHER" id="PTHR14418:SF5">
    <property type="entry name" value="CONDENSIN COMPLEX SUBUNIT 3"/>
    <property type="match status" value="1"/>
</dbReference>
<dbReference type="VEuPathDB" id="FungiDB:HCDG_04653"/>
<dbReference type="OMA" id="FRATQIT"/>
<name>C6HFD0_AJECH</name>
<dbReference type="AlphaFoldDB" id="C6HFD0"/>
<feature type="compositionally biased region" description="Basic and acidic residues" evidence="8">
    <location>
        <begin position="1207"/>
        <end position="1221"/>
    </location>
</feature>
<evidence type="ECO:0000313" key="10">
    <source>
        <dbReference type="EMBL" id="EER41007.1"/>
    </source>
</evidence>
<evidence type="ECO:0000259" key="9">
    <source>
        <dbReference type="Pfam" id="PF12719"/>
    </source>
</evidence>
<feature type="compositionally biased region" description="Low complexity" evidence="8">
    <location>
        <begin position="1089"/>
        <end position="1102"/>
    </location>
</feature>
<feature type="compositionally biased region" description="Acidic residues" evidence="8">
    <location>
        <begin position="611"/>
        <end position="624"/>
    </location>
</feature>
<dbReference type="InterPro" id="IPR027165">
    <property type="entry name" value="CND3"/>
</dbReference>
<sequence>MPSRVSARTSSATSVRKSSAPPAEKNAPTVFIPAEPSLPTSSPHLRKAINEIFSDAQRSTSGHRKLVVRLRKIQEGCCGLRQEKAKGKRNRAHEESINDSFTDGDGVAEKEFNIEVSRCMLRVLGVKKAEGAGDRVIKFLGTFLRVATEKDFELFLQGDPDETQSLPETPTSRLIFNIVSTMTPLLAAKERIVRYRVTQIITHIVNSLDSVDDELYRLIRQGLVKRIRDKEPSVRVQAVMGLGRLAGNEDEDDDSNKNDGAAALLDKLLDVLQNDTSAEVRRTLLLNLPLTPATLPYLLERARDLDASTRRALYSRLLPQLGDFRHLSLSMREKLLRWGIRDRDDNVKKAAGRLFYERWIEDCAGRSETGEDGERRTDKTAPPSMSALVELLERIDVVNSGIEGGIAHEAMRNFWEGRPDYRETVDFNEQFWESLTPETVFMARSFNQFCKEEGDGKYDNLADEKIPEVTALAYYLHKYTTALLDRLSRPAGDDRAEEETVECEFVVEQLLHICLTLDYSDEVGRRKMFSLLRETLAVPNLPEEVTKLVVEALRAVCGPDAAGESEFCGVVLEAVAEVHDTIVSEDSFVSAKSEQSEESGSKSKRNRSETPEDEDEEDEGDSEEVPFNKEEAKAKILREIMVNMKCLYIAQCMLQNVEGNLQDNMHLVTMLNNLVVPAVRSHEAPIRERGLECLGLCCLLDKTLAEENMSLFIHCYTKGHEALQETAIRILADILTTHTSILLPVQSPNESNSVVPPPFQKPLLRVFAKSLKANSPPIVQTAAVTSLAKLLLTGTLSPSGPNIPSSIKELNENSIDTLLQALVLSFFNPRTQDNLALRQALTYFLPVYCHSRPANAQHMRKIAVSVVHSVLSAADDFYSLEADEDSDGEIDDSVGEKEIKSLMSNVVGMLAEWTDDRRIVGLGGEAQLPGLSVAPNVTPFRPSDSLHLALMRDILQRLLGVGSTSASTKEEKKHLLSLLGKLHVPSPPAPPTAPSRSGSRVPDGVDDHESLGSSMRSHNTNTQVQFASDDDGELPLLVKDLLDQAISSGVASDATSRNALVKAKNAVLKLVAAVVAASKTNEKMRDTSRAVSVSSIASNSSSGRRESGISQATKRRSREVSTTPSAASMASMASVAIKRERGNDGESVLSAVQSEAESASADMDGSGTEAGEGDDGDDTVIATNLGGGGRKRESTAEQGRMYLLMPRSKDGGPHDNRCKLL</sequence>
<keyword evidence="5" id="KW-0498">Mitosis</keyword>
<proteinExistence type="inferred from homology"/>
<keyword evidence="7" id="KW-0131">Cell cycle</keyword>
<evidence type="ECO:0000256" key="2">
    <source>
        <dbReference type="ARBA" id="ARBA00006533"/>
    </source>
</evidence>
<dbReference type="InterPro" id="IPR025977">
    <property type="entry name" value="Cnd3_C"/>
</dbReference>
<evidence type="ECO:0000256" key="7">
    <source>
        <dbReference type="ARBA" id="ARBA00023306"/>
    </source>
</evidence>
<dbReference type="GO" id="GO:0000793">
    <property type="term" value="C:condensed chromosome"/>
    <property type="evidence" value="ECO:0007669"/>
    <property type="project" value="TreeGrafter"/>
</dbReference>
<feature type="region of interest" description="Disordered" evidence="8">
    <location>
        <begin position="1"/>
        <end position="41"/>
    </location>
</feature>
<organism evidence="10 11">
    <name type="scientific">Ajellomyces capsulatus (strain H143)</name>
    <name type="common">Darling's disease fungus</name>
    <name type="synonym">Histoplasma capsulatum</name>
    <dbReference type="NCBI Taxonomy" id="544712"/>
    <lineage>
        <taxon>Eukaryota</taxon>
        <taxon>Fungi</taxon>
        <taxon>Dikarya</taxon>
        <taxon>Ascomycota</taxon>
        <taxon>Pezizomycotina</taxon>
        <taxon>Eurotiomycetes</taxon>
        <taxon>Eurotiomycetidae</taxon>
        <taxon>Onygenales</taxon>
        <taxon>Ajellomycetaceae</taxon>
        <taxon>Histoplasma</taxon>
    </lineage>
</organism>
<evidence type="ECO:0000313" key="11">
    <source>
        <dbReference type="Proteomes" id="UP000002624"/>
    </source>
</evidence>
<reference evidence="11" key="1">
    <citation type="submission" date="2009-05" db="EMBL/GenBank/DDBJ databases">
        <title>The genome sequence of Ajellomyces capsulatus strain H143.</title>
        <authorList>
            <person name="Champion M."/>
            <person name="Cuomo C.A."/>
            <person name="Ma L.-J."/>
            <person name="Henn M.R."/>
            <person name="Sil A."/>
            <person name="Goldman B."/>
            <person name="Young S.K."/>
            <person name="Kodira C.D."/>
            <person name="Zeng Q."/>
            <person name="Koehrsen M."/>
            <person name="Alvarado L."/>
            <person name="Berlin A.M."/>
            <person name="Borenstein D."/>
            <person name="Chen Z."/>
            <person name="Engels R."/>
            <person name="Freedman E."/>
            <person name="Gellesch M."/>
            <person name="Goldberg J."/>
            <person name="Griggs A."/>
            <person name="Gujja S."/>
            <person name="Heiman D.I."/>
            <person name="Hepburn T.A."/>
            <person name="Howarth C."/>
            <person name="Jen D."/>
            <person name="Larson L."/>
            <person name="Lewis B."/>
            <person name="Mehta T."/>
            <person name="Park D."/>
            <person name="Pearson M."/>
            <person name="Roberts A."/>
            <person name="Saif S."/>
            <person name="Shea T.D."/>
            <person name="Shenoy N."/>
            <person name="Sisk P."/>
            <person name="Stolte C."/>
            <person name="Sykes S."/>
            <person name="Walk T."/>
            <person name="White J."/>
            <person name="Yandava C."/>
            <person name="Klein B."/>
            <person name="McEwen J.G."/>
            <person name="Puccia R."/>
            <person name="Goldman G.H."/>
            <person name="Felipe M.S."/>
            <person name="Nino-Vega G."/>
            <person name="San-Blas G."/>
            <person name="Taylor J.W."/>
            <person name="Mendoza L."/>
            <person name="Galagan J.E."/>
            <person name="Nusbaum C."/>
            <person name="Birren B.W."/>
        </authorList>
    </citation>
    <scope>NUCLEOTIDE SEQUENCE [LARGE SCALE GENOMIC DNA]</scope>
    <source>
        <strain evidence="11">H143</strain>
    </source>
</reference>
<dbReference type="GO" id="GO:0007076">
    <property type="term" value="P:mitotic chromosome condensation"/>
    <property type="evidence" value="ECO:0007669"/>
    <property type="project" value="InterPro"/>
</dbReference>
<protein>
    <submittedName>
        <fullName evidence="10">Condensin subunit Cnd3</fullName>
    </submittedName>
</protein>
<feature type="compositionally biased region" description="Low complexity" evidence="8">
    <location>
        <begin position="1146"/>
        <end position="1169"/>
    </location>
</feature>
<dbReference type="GO" id="GO:0000796">
    <property type="term" value="C:condensin complex"/>
    <property type="evidence" value="ECO:0007669"/>
    <property type="project" value="InterPro"/>
</dbReference>
<dbReference type="STRING" id="544712.C6HFD0"/>
<accession>C6HFD0</accession>
<keyword evidence="6" id="KW-0226">DNA condensation</keyword>